<sequence>MNTKEIKNIGEIYIADEVVSAIAGLAALEVEGVKAVAGKPSENFKSKNAYKKVKVQVVEAFVYVDMSVDIKYGYSIPKVTRQIQEKVITALSNMIGLTCKEVNVKVVVAPDAV</sequence>
<dbReference type="Pfam" id="PF03780">
    <property type="entry name" value="Asp23"/>
    <property type="match status" value="1"/>
</dbReference>
<comment type="caution">
    <text evidence="2">The sequence shown here is derived from an EMBL/GenBank/DDBJ whole genome shotgun (WGS) entry which is preliminary data.</text>
</comment>
<evidence type="ECO:0000313" key="3">
    <source>
        <dbReference type="Proteomes" id="UP000604730"/>
    </source>
</evidence>
<gene>
    <name evidence="2" type="ORF">JJN12_01625</name>
</gene>
<dbReference type="PANTHER" id="PTHR34297">
    <property type="entry name" value="HYPOTHETICAL CYTOSOLIC PROTEIN-RELATED"/>
    <property type="match status" value="1"/>
</dbReference>
<dbReference type="Proteomes" id="UP000604730">
    <property type="component" value="Unassembled WGS sequence"/>
</dbReference>
<comment type="similarity">
    <text evidence="1">Belongs to the asp23 family.</text>
</comment>
<organism evidence="2 3">
    <name type="scientific">Catonella massiliensis</name>
    <dbReference type="NCBI Taxonomy" id="2799636"/>
    <lineage>
        <taxon>Bacteria</taxon>
        <taxon>Bacillati</taxon>
        <taxon>Bacillota</taxon>
        <taxon>Clostridia</taxon>
        <taxon>Lachnospirales</taxon>
        <taxon>Lachnospiraceae</taxon>
        <taxon>Catonella</taxon>
    </lineage>
</organism>
<dbReference type="PANTHER" id="PTHR34297:SF2">
    <property type="entry name" value="ASP23_GLS24 FAMILY ENVELOPE STRESS RESPONSE PROTEIN"/>
    <property type="match status" value="1"/>
</dbReference>
<protein>
    <submittedName>
        <fullName evidence="2">Asp23/Gls24 family envelope stress response protein</fullName>
    </submittedName>
</protein>
<dbReference type="RefSeq" id="WP_208428054.1">
    <property type="nucleotide sequence ID" value="NZ_JAEPRJ010000001.1"/>
</dbReference>
<accession>A0ABS1IX78</accession>
<reference evidence="2 3" key="1">
    <citation type="submission" date="2021-01" db="EMBL/GenBank/DDBJ databases">
        <title>Isolation and description of Catonella massiliensis sp. nov., a novel Catonella species, isolated from a stable periodontitis subject.</title>
        <authorList>
            <person name="Antezack A."/>
            <person name="Boxberger M."/>
            <person name="La Scola B."/>
            <person name="Monnet-Corti V."/>
        </authorList>
    </citation>
    <scope>NUCLEOTIDE SEQUENCE [LARGE SCALE GENOMIC DNA]</scope>
    <source>
        <strain evidence="2 3">Marseille-Q4567</strain>
    </source>
</reference>
<proteinExistence type="inferred from homology"/>
<evidence type="ECO:0000256" key="1">
    <source>
        <dbReference type="ARBA" id="ARBA00005721"/>
    </source>
</evidence>
<dbReference type="EMBL" id="JAEPRJ010000001">
    <property type="protein sequence ID" value="MBK5896487.1"/>
    <property type="molecule type" value="Genomic_DNA"/>
</dbReference>
<name>A0ABS1IX78_9FIRM</name>
<evidence type="ECO:0000313" key="2">
    <source>
        <dbReference type="EMBL" id="MBK5896487.1"/>
    </source>
</evidence>
<keyword evidence="3" id="KW-1185">Reference proteome</keyword>
<dbReference type="InterPro" id="IPR005531">
    <property type="entry name" value="Asp23"/>
</dbReference>